<accession>A0A8J2SU55</accession>
<evidence type="ECO:0000313" key="1">
    <source>
        <dbReference type="EMBL" id="CAH0376991.1"/>
    </source>
</evidence>
<comment type="caution">
    <text evidence="1">The sequence shown here is derived from an EMBL/GenBank/DDBJ whole genome shotgun (WGS) entry which is preliminary data.</text>
</comment>
<proteinExistence type="predicted"/>
<name>A0A8J2SU55_9STRA</name>
<dbReference type="AlphaFoldDB" id="A0A8J2SU55"/>
<protein>
    <recommendedName>
        <fullName evidence="3">Tim44-like domain-containing protein</fullName>
    </recommendedName>
</protein>
<evidence type="ECO:0000313" key="2">
    <source>
        <dbReference type="Proteomes" id="UP000789595"/>
    </source>
</evidence>
<reference evidence="1" key="1">
    <citation type="submission" date="2021-11" db="EMBL/GenBank/DDBJ databases">
        <authorList>
            <consortium name="Genoscope - CEA"/>
            <person name="William W."/>
        </authorList>
    </citation>
    <scope>NUCLEOTIDE SEQUENCE</scope>
</reference>
<evidence type="ECO:0008006" key="3">
    <source>
        <dbReference type="Google" id="ProtNLM"/>
    </source>
</evidence>
<organism evidence="1 2">
    <name type="scientific">Pelagomonas calceolata</name>
    <dbReference type="NCBI Taxonomy" id="35677"/>
    <lineage>
        <taxon>Eukaryota</taxon>
        <taxon>Sar</taxon>
        <taxon>Stramenopiles</taxon>
        <taxon>Ochrophyta</taxon>
        <taxon>Pelagophyceae</taxon>
        <taxon>Pelagomonadales</taxon>
        <taxon>Pelagomonadaceae</taxon>
        <taxon>Pelagomonas</taxon>
    </lineage>
</organism>
<sequence>MFARVAARVSRACAMNDSLVASGAVDTKLMWQIPRLALALQCSIPPLDAPRFKDFDYAEFVEGAAHAYAVLNEVVYRKQTEDDAELLSKTCTPQIARVLAHTANELHAGDAPMTLEASTLARRSLHACVADVFASERERDLEHTLRGYDDELHALDATEREKRIGDIATELFELRKAREESPSSEEEVVSAEFDVLFESHEKMAIDIAGQSLVVEKKQLSTWRFLSPLDEPEWRVCKIF</sequence>
<keyword evidence="2" id="KW-1185">Reference proteome</keyword>
<gene>
    <name evidence="1" type="ORF">PECAL_5P15720</name>
</gene>
<dbReference type="Proteomes" id="UP000789595">
    <property type="component" value="Unassembled WGS sequence"/>
</dbReference>
<dbReference type="EMBL" id="CAKKNE010000005">
    <property type="protein sequence ID" value="CAH0376991.1"/>
    <property type="molecule type" value="Genomic_DNA"/>
</dbReference>